<dbReference type="EMBL" id="JAINUG010000486">
    <property type="protein sequence ID" value="KAJ8367329.1"/>
    <property type="molecule type" value="Genomic_DNA"/>
</dbReference>
<protein>
    <submittedName>
        <fullName evidence="2">Uncharacterized protein</fullName>
    </submittedName>
</protein>
<gene>
    <name evidence="2" type="ORF">AAFF_G00320780</name>
</gene>
<evidence type="ECO:0000313" key="2">
    <source>
        <dbReference type="EMBL" id="KAJ8367329.1"/>
    </source>
</evidence>
<accession>A0AAD7W0E2</accession>
<feature type="region of interest" description="Disordered" evidence="1">
    <location>
        <begin position="64"/>
        <end position="94"/>
    </location>
</feature>
<evidence type="ECO:0000256" key="1">
    <source>
        <dbReference type="SAM" id="MobiDB-lite"/>
    </source>
</evidence>
<proteinExistence type="predicted"/>
<organism evidence="2 3">
    <name type="scientific">Aldrovandia affinis</name>
    <dbReference type="NCBI Taxonomy" id="143900"/>
    <lineage>
        <taxon>Eukaryota</taxon>
        <taxon>Metazoa</taxon>
        <taxon>Chordata</taxon>
        <taxon>Craniata</taxon>
        <taxon>Vertebrata</taxon>
        <taxon>Euteleostomi</taxon>
        <taxon>Actinopterygii</taxon>
        <taxon>Neopterygii</taxon>
        <taxon>Teleostei</taxon>
        <taxon>Notacanthiformes</taxon>
        <taxon>Halosauridae</taxon>
        <taxon>Aldrovandia</taxon>
    </lineage>
</organism>
<reference evidence="2" key="1">
    <citation type="journal article" date="2023" name="Science">
        <title>Genome structures resolve the early diversification of teleost fishes.</title>
        <authorList>
            <person name="Parey E."/>
            <person name="Louis A."/>
            <person name="Montfort J."/>
            <person name="Bouchez O."/>
            <person name="Roques C."/>
            <person name="Iampietro C."/>
            <person name="Lluch J."/>
            <person name="Castinel A."/>
            <person name="Donnadieu C."/>
            <person name="Desvignes T."/>
            <person name="Floi Bucao C."/>
            <person name="Jouanno E."/>
            <person name="Wen M."/>
            <person name="Mejri S."/>
            <person name="Dirks R."/>
            <person name="Jansen H."/>
            <person name="Henkel C."/>
            <person name="Chen W.J."/>
            <person name="Zahm M."/>
            <person name="Cabau C."/>
            <person name="Klopp C."/>
            <person name="Thompson A.W."/>
            <person name="Robinson-Rechavi M."/>
            <person name="Braasch I."/>
            <person name="Lecointre G."/>
            <person name="Bobe J."/>
            <person name="Postlethwait J.H."/>
            <person name="Berthelot C."/>
            <person name="Roest Crollius H."/>
            <person name="Guiguen Y."/>
        </authorList>
    </citation>
    <scope>NUCLEOTIDE SEQUENCE</scope>
    <source>
        <strain evidence="2">NC1722</strain>
    </source>
</reference>
<comment type="caution">
    <text evidence="2">The sequence shown here is derived from an EMBL/GenBank/DDBJ whole genome shotgun (WGS) entry which is preliminary data.</text>
</comment>
<evidence type="ECO:0000313" key="3">
    <source>
        <dbReference type="Proteomes" id="UP001221898"/>
    </source>
</evidence>
<dbReference type="AlphaFoldDB" id="A0AAD7W0E2"/>
<sequence>MLLHIYHLGSLRKRASTRFVVGPSQTAFNKPCRTRKTLKPLWVCRVTSDPHRRGKRSAVETLRTAGGTGSFVSPRDRQDVSPHTDSHHRRSSQWGQLVPISRRARCRRAGAEKEFLVPGGAGGRAERATLGDLLAPILEPPANWLKSVTTGARPLTSPTSRLTLPWLRGTAASGVNDRA</sequence>
<dbReference type="Proteomes" id="UP001221898">
    <property type="component" value="Unassembled WGS sequence"/>
</dbReference>
<keyword evidence="3" id="KW-1185">Reference proteome</keyword>
<name>A0AAD7W0E2_9TELE</name>
<feature type="compositionally biased region" description="Basic and acidic residues" evidence="1">
    <location>
        <begin position="74"/>
        <end position="85"/>
    </location>
</feature>